<gene>
    <name evidence="1" type="ORF">E2C01_044092</name>
</gene>
<comment type="caution">
    <text evidence="1">The sequence shown here is derived from an EMBL/GenBank/DDBJ whole genome shotgun (WGS) entry which is preliminary data.</text>
</comment>
<reference evidence="1 2" key="1">
    <citation type="submission" date="2019-05" db="EMBL/GenBank/DDBJ databases">
        <title>Another draft genome of Portunus trituberculatus and its Hox gene families provides insights of decapod evolution.</title>
        <authorList>
            <person name="Jeong J.-H."/>
            <person name="Song I."/>
            <person name="Kim S."/>
            <person name="Choi T."/>
            <person name="Kim D."/>
            <person name="Ryu S."/>
            <person name="Kim W."/>
        </authorList>
    </citation>
    <scope>NUCLEOTIDE SEQUENCE [LARGE SCALE GENOMIC DNA]</scope>
    <source>
        <tissue evidence="1">Muscle</tissue>
    </source>
</reference>
<proteinExistence type="predicted"/>
<keyword evidence="2" id="KW-1185">Reference proteome</keyword>
<name>A0A5B7FYG8_PORTR</name>
<accession>A0A5B7FYG8</accession>
<sequence>MGKSWSGADRRLPSHLLTIPPLLSSPTTTTTSTYHSIVTTPRTDSHGEANACHEDALYRWNSTAIHKHPEYKRSCAPMSELPQLIHCQVMQSYASTCPGLSAPPRTLAGQTLQHSAPRSNHNFTGKR</sequence>
<organism evidence="1 2">
    <name type="scientific">Portunus trituberculatus</name>
    <name type="common">Swimming crab</name>
    <name type="synonym">Neptunus trituberculatus</name>
    <dbReference type="NCBI Taxonomy" id="210409"/>
    <lineage>
        <taxon>Eukaryota</taxon>
        <taxon>Metazoa</taxon>
        <taxon>Ecdysozoa</taxon>
        <taxon>Arthropoda</taxon>
        <taxon>Crustacea</taxon>
        <taxon>Multicrustacea</taxon>
        <taxon>Malacostraca</taxon>
        <taxon>Eumalacostraca</taxon>
        <taxon>Eucarida</taxon>
        <taxon>Decapoda</taxon>
        <taxon>Pleocyemata</taxon>
        <taxon>Brachyura</taxon>
        <taxon>Eubrachyura</taxon>
        <taxon>Portunoidea</taxon>
        <taxon>Portunidae</taxon>
        <taxon>Portuninae</taxon>
        <taxon>Portunus</taxon>
    </lineage>
</organism>
<protein>
    <submittedName>
        <fullName evidence="1">Uncharacterized protein</fullName>
    </submittedName>
</protein>
<dbReference type="AlphaFoldDB" id="A0A5B7FYG8"/>
<evidence type="ECO:0000313" key="2">
    <source>
        <dbReference type="Proteomes" id="UP000324222"/>
    </source>
</evidence>
<evidence type="ECO:0000313" key="1">
    <source>
        <dbReference type="EMBL" id="MPC50269.1"/>
    </source>
</evidence>
<dbReference type="Proteomes" id="UP000324222">
    <property type="component" value="Unassembled WGS sequence"/>
</dbReference>
<dbReference type="EMBL" id="VSRR010009392">
    <property type="protein sequence ID" value="MPC50269.1"/>
    <property type="molecule type" value="Genomic_DNA"/>
</dbReference>